<gene>
    <name evidence="7" type="ORF">LQ327_09695</name>
</gene>
<keyword evidence="1" id="KW-0805">Transcription regulation</keyword>
<dbReference type="InterPro" id="IPR001647">
    <property type="entry name" value="HTH_TetR"/>
</dbReference>
<dbReference type="Proteomes" id="UP001199469">
    <property type="component" value="Unassembled WGS sequence"/>
</dbReference>
<evidence type="ECO:0000256" key="4">
    <source>
        <dbReference type="PROSITE-ProRule" id="PRU00335"/>
    </source>
</evidence>
<proteinExistence type="predicted"/>
<keyword evidence="8" id="KW-1185">Reference proteome</keyword>
<dbReference type="PROSITE" id="PS50977">
    <property type="entry name" value="HTH_TETR_2"/>
    <property type="match status" value="1"/>
</dbReference>
<dbReference type="PANTHER" id="PTHR47506:SF1">
    <property type="entry name" value="HTH-TYPE TRANSCRIPTIONAL REGULATOR YJDC"/>
    <property type="match status" value="1"/>
</dbReference>
<comment type="caution">
    <text evidence="7">The sequence shown here is derived from an EMBL/GenBank/DDBJ whole genome shotgun (WGS) entry which is preliminary data.</text>
</comment>
<dbReference type="InterPro" id="IPR036271">
    <property type="entry name" value="Tet_transcr_reg_TetR-rel_C_sf"/>
</dbReference>
<evidence type="ECO:0000259" key="6">
    <source>
        <dbReference type="PROSITE" id="PS50977"/>
    </source>
</evidence>
<dbReference type="Gene3D" id="1.10.357.10">
    <property type="entry name" value="Tetracycline Repressor, domain 2"/>
    <property type="match status" value="1"/>
</dbReference>
<feature type="DNA-binding region" description="H-T-H motif" evidence="4">
    <location>
        <begin position="55"/>
        <end position="74"/>
    </location>
</feature>
<feature type="compositionally biased region" description="Pro residues" evidence="5">
    <location>
        <begin position="7"/>
        <end position="21"/>
    </location>
</feature>
<evidence type="ECO:0000313" key="8">
    <source>
        <dbReference type="Proteomes" id="UP001199469"/>
    </source>
</evidence>
<keyword evidence="3" id="KW-0804">Transcription</keyword>
<protein>
    <submittedName>
        <fullName evidence="7">TetR/AcrR family transcriptional regulator</fullName>
    </submittedName>
</protein>
<feature type="domain" description="HTH tetR-type" evidence="6">
    <location>
        <begin position="32"/>
        <end position="92"/>
    </location>
</feature>
<dbReference type="InterPro" id="IPR009057">
    <property type="entry name" value="Homeodomain-like_sf"/>
</dbReference>
<evidence type="ECO:0000256" key="3">
    <source>
        <dbReference type="ARBA" id="ARBA00023163"/>
    </source>
</evidence>
<feature type="compositionally biased region" description="Low complexity" evidence="5">
    <location>
        <begin position="25"/>
        <end position="34"/>
    </location>
</feature>
<organism evidence="7 8">
    <name type="scientific">Actinomycetospora endophytica</name>
    <dbReference type="NCBI Taxonomy" id="2291215"/>
    <lineage>
        <taxon>Bacteria</taxon>
        <taxon>Bacillati</taxon>
        <taxon>Actinomycetota</taxon>
        <taxon>Actinomycetes</taxon>
        <taxon>Pseudonocardiales</taxon>
        <taxon>Pseudonocardiaceae</taxon>
        <taxon>Actinomycetospora</taxon>
    </lineage>
</organism>
<reference evidence="7 8" key="1">
    <citation type="submission" date="2021-11" db="EMBL/GenBank/DDBJ databases">
        <title>Draft genome sequence of Actinomycetospora sp. SF1 isolated from the rhizosphere soil.</title>
        <authorList>
            <person name="Duangmal K."/>
            <person name="Chantavorakit T."/>
        </authorList>
    </citation>
    <scope>NUCLEOTIDE SEQUENCE [LARGE SCALE GENOMIC DNA]</scope>
    <source>
        <strain evidence="7 8">TBRC 5722</strain>
    </source>
</reference>
<sequence>MTSPRPAHAPPGPRSGPPPGRGRPNRQQQRAAATRHAMLVAAGEQFAAQGYHGTSLNDLLSQAPGSKGALYFHFPSKHDVAAALVEAMITTWEHVVPAAERNAPDPLHALIAVTDVVVARLGDPIVRGAARVLRDQVLETPTLAELSAGWEADLARLLTLADQQHLLTPTVDPRWAAHELVASLAGRATLLESLTPPQQLWDQMNHFWTGFLPLIATPAWHHSWDITRWLNRPHPPTGLHQ</sequence>
<evidence type="ECO:0000313" key="7">
    <source>
        <dbReference type="EMBL" id="MCD2193653.1"/>
    </source>
</evidence>
<evidence type="ECO:0000256" key="1">
    <source>
        <dbReference type="ARBA" id="ARBA00023015"/>
    </source>
</evidence>
<dbReference type="EMBL" id="JAJNDB010000001">
    <property type="protein sequence ID" value="MCD2193653.1"/>
    <property type="molecule type" value="Genomic_DNA"/>
</dbReference>
<keyword evidence="2 4" id="KW-0238">DNA-binding</keyword>
<dbReference type="PANTHER" id="PTHR47506">
    <property type="entry name" value="TRANSCRIPTIONAL REGULATORY PROTEIN"/>
    <property type="match status" value="1"/>
</dbReference>
<dbReference type="SUPFAM" id="SSF46689">
    <property type="entry name" value="Homeodomain-like"/>
    <property type="match status" value="1"/>
</dbReference>
<name>A0ABS8P5X3_9PSEU</name>
<dbReference type="PRINTS" id="PR00455">
    <property type="entry name" value="HTHTETR"/>
</dbReference>
<evidence type="ECO:0000256" key="2">
    <source>
        <dbReference type="ARBA" id="ARBA00023125"/>
    </source>
</evidence>
<dbReference type="RefSeq" id="WP_230731991.1">
    <property type="nucleotide sequence ID" value="NZ_JAJNDB010000001.1"/>
</dbReference>
<dbReference type="SUPFAM" id="SSF48498">
    <property type="entry name" value="Tetracyclin repressor-like, C-terminal domain"/>
    <property type="match status" value="1"/>
</dbReference>
<dbReference type="Pfam" id="PF00440">
    <property type="entry name" value="TetR_N"/>
    <property type="match status" value="1"/>
</dbReference>
<accession>A0ABS8P5X3</accession>
<feature type="region of interest" description="Disordered" evidence="5">
    <location>
        <begin position="1"/>
        <end position="34"/>
    </location>
</feature>
<evidence type="ECO:0000256" key="5">
    <source>
        <dbReference type="SAM" id="MobiDB-lite"/>
    </source>
</evidence>